<comment type="catalytic activity">
    <reaction evidence="8">
        <text>L-histidyl-[protein] + UTP = N(tele)-(5'-uridylyl)-L-histidyl-[protein] + diphosphate</text>
        <dbReference type="Rhea" id="RHEA:83891"/>
        <dbReference type="Rhea" id="RHEA-COMP:9745"/>
        <dbReference type="Rhea" id="RHEA-COMP:20239"/>
        <dbReference type="ChEBI" id="CHEBI:29979"/>
        <dbReference type="ChEBI" id="CHEBI:33019"/>
        <dbReference type="ChEBI" id="CHEBI:46398"/>
        <dbReference type="ChEBI" id="CHEBI:233474"/>
    </reaction>
</comment>
<keyword evidence="2 8" id="KW-0808">Transferase</keyword>
<feature type="binding site" evidence="8">
    <location>
        <position position="265"/>
    </location>
    <ligand>
        <name>ATP</name>
        <dbReference type="ChEBI" id="CHEBI:30616"/>
    </ligand>
</feature>
<evidence type="ECO:0000256" key="4">
    <source>
        <dbReference type="ARBA" id="ARBA00022723"/>
    </source>
</evidence>
<keyword evidence="10" id="KW-1185">Reference proteome</keyword>
<dbReference type="Proteomes" id="UP000539350">
    <property type="component" value="Unassembled WGS sequence"/>
</dbReference>
<evidence type="ECO:0000313" key="10">
    <source>
        <dbReference type="Proteomes" id="UP000539350"/>
    </source>
</evidence>
<dbReference type="Pfam" id="PF02696">
    <property type="entry name" value="SelO"/>
    <property type="match status" value="1"/>
</dbReference>
<accession>A0A7W2TWW1</accession>
<keyword evidence="5 8" id="KW-0547">Nucleotide-binding</keyword>
<dbReference type="GO" id="GO:0030145">
    <property type="term" value="F:manganese ion binding"/>
    <property type="evidence" value="ECO:0007669"/>
    <property type="project" value="UniProtKB-UniRule"/>
</dbReference>
<comment type="cofactor">
    <cofactor evidence="8">
        <name>Mg(2+)</name>
        <dbReference type="ChEBI" id="CHEBI:18420"/>
    </cofactor>
    <cofactor evidence="8">
        <name>Mn(2+)</name>
        <dbReference type="ChEBI" id="CHEBI:29035"/>
    </cofactor>
</comment>
<evidence type="ECO:0000313" key="9">
    <source>
        <dbReference type="EMBL" id="MBA6413425.1"/>
    </source>
</evidence>
<evidence type="ECO:0000256" key="1">
    <source>
        <dbReference type="ARBA" id="ARBA00009747"/>
    </source>
</evidence>
<dbReference type="GO" id="GO:0000287">
    <property type="term" value="F:magnesium ion binding"/>
    <property type="evidence" value="ECO:0007669"/>
    <property type="project" value="UniProtKB-UniRule"/>
</dbReference>
<dbReference type="HAMAP" id="MF_00692">
    <property type="entry name" value="SelO"/>
    <property type="match status" value="1"/>
</dbReference>
<feature type="binding site" evidence="8">
    <location>
        <position position="129"/>
    </location>
    <ligand>
        <name>ATP</name>
        <dbReference type="ChEBI" id="CHEBI:30616"/>
    </ligand>
</feature>
<feature type="binding site" evidence="8">
    <location>
        <position position="186"/>
    </location>
    <ligand>
        <name>ATP</name>
        <dbReference type="ChEBI" id="CHEBI:30616"/>
    </ligand>
</feature>
<comment type="caution">
    <text evidence="9">The sequence shown here is derived from an EMBL/GenBank/DDBJ whole genome shotgun (WGS) entry which is preliminary data.</text>
</comment>
<evidence type="ECO:0000256" key="5">
    <source>
        <dbReference type="ARBA" id="ARBA00022741"/>
    </source>
</evidence>
<feature type="binding site" evidence="8">
    <location>
        <position position="116"/>
    </location>
    <ligand>
        <name>ATP</name>
        <dbReference type="ChEBI" id="CHEBI:30616"/>
    </ligand>
</feature>
<proteinExistence type="inferred from homology"/>
<evidence type="ECO:0000256" key="2">
    <source>
        <dbReference type="ARBA" id="ARBA00022679"/>
    </source>
</evidence>
<gene>
    <name evidence="8" type="primary">ydiU</name>
    <name evidence="8" type="synonym">selO</name>
    <name evidence="9" type="ORF">H2508_09925</name>
</gene>
<dbReference type="AlphaFoldDB" id="A0A7W2TWW1"/>
<protein>
    <recommendedName>
        <fullName evidence="8">Protein nucleotidyltransferase YdiU</fullName>
        <ecNumber evidence="8">2.7.7.-</ecNumber>
    </recommendedName>
    <alternativeName>
        <fullName evidence="8">Protein adenylyltransferase YdiU</fullName>
        <ecNumber evidence="8">2.7.7.108</ecNumber>
    </alternativeName>
    <alternativeName>
        <fullName evidence="8">Protein uridylyltransferase YdiU</fullName>
        <ecNumber evidence="8">2.7.7.-</ecNumber>
    </alternativeName>
</protein>
<evidence type="ECO:0000256" key="8">
    <source>
        <dbReference type="HAMAP-Rule" id="MF_00692"/>
    </source>
</evidence>
<name>A0A7W2TWW1_9GAMM</name>
<feature type="binding site" evidence="8">
    <location>
        <position position="95"/>
    </location>
    <ligand>
        <name>ATP</name>
        <dbReference type="ChEBI" id="CHEBI:30616"/>
    </ligand>
</feature>
<feature type="binding site" evidence="8">
    <location>
        <position position="179"/>
    </location>
    <ligand>
        <name>ATP</name>
        <dbReference type="ChEBI" id="CHEBI:30616"/>
    </ligand>
</feature>
<feature type="binding site" evidence="8">
    <location>
        <position position="128"/>
    </location>
    <ligand>
        <name>ATP</name>
        <dbReference type="ChEBI" id="CHEBI:30616"/>
    </ligand>
</feature>
<keyword evidence="6 8" id="KW-0067">ATP-binding</keyword>
<reference evidence="9 10" key="1">
    <citation type="submission" date="2020-07" db="EMBL/GenBank/DDBJ databases">
        <title>Halieaceae bacterium, F7430, whole genome shotgun sequencing project.</title>
        <authorList>
            <person name="Jiang S."/>
            <person name="Liu Z.W."/>
            <person name="Du Z.J."/>
        </authorList>
    </citation>
    <scope>NUCLEOTIDE SEQUENCE [LARGE SCALE GENOMIC DNA]</scope>
    <source>
        <strain evidence="9 10">F7430</strain>
    </source>
</reference>
<comment type="catalytic activity">
    <reaction evidence="8">
        <text>L-tyrosyl-[protein] + ATP = O-(5'-adenylyl)-L-tyrosyl-[protein] + diphosphate</text>
        <dbReference type="Rhea" id="RHEA:54288"/>
        <dbReference type="Rhea" id="RHEA-COMP:10136"/>
        <dbReference type="Rhea" id="RHEA-COMP:13846"/>
        <dbReference type="ChEBI" id="CHEBI:30616"/>
        <dbReference type="ChEBI" id="CHEBI:33019"/>
        <dbReference type="ChEBI" id="CHEBI:46858"/>
        <dbReference type="ChEBI" id="CHEBI:83624"/>
        <dbReference type="EC" id="2.7.7.108"/>
    </reaction>
</comment>
<evidence type="ECO:0000256" key="6">
    <source>
        <dbReference type="ARBA" id="ARBA00022840"/>
    </source>
</evidence>
<dbReference type="GO" id="GO:0005524">
    <property type="term" value="F:ATP binding"/>
    <property type="evidence" value="ECO:0007669"/>
    <property type="project" value="UniProtKB-UniRule"/>
</dbReference>
<comment type="similarity">
    <text evidence="1 8">Belongs to the SELO family.</text>
</comment>
<feature type="binding site" evidence="8">
    <location>
        <position position="93"/>
    </location>
    <ligand>
        <name>ATP</name>
        <dbReference type="ChEBI" id="CHEBI:30616"/>
    </ligand>
</feature>
<comment type="catalytic activity">
    <reaction evidence="8">
        <text>L-threonyl-[protein] + ATP = 3-O-(5'-adenylyl)-L-threonyl-[protein] + diphosphate</text>
        <dbReference type="Rhea" id="RHEA:54292"/>
        <dbReference type="Rhea" id="RHEA-COMP:11060"/>
        <dbReference type="Rhea" id="RHEA-COMP:13847"/>
        <dbReference type="ChEBI" id="CHEBI:30013"/>
        <dbReference type="ChEBI" id="CHEBI:30616"/>
        <dbReference type="ChEBI" id="CHEBI:33019"/>
        <dbReference type="ChEBI" id="CHEBI:138113"/>
        <dbReference type="EC" id="2.7.7.108"/>
    </reaction>
</comment>
<dbReference type="PANTHER" id="PTHR32057">
    <property type="entry name" value="PROTEIN ADENYLYLTRANSFERASE SELO, MITOCHONDRIAL"/>
    <property type="match status" value="1"/>
</dbReference>
<organism evidence="9 10">
    <name type="scientific">Sediminihaliea albiluteola</name>
    <dbReference type="NCBI Taxonomy" id="2758564"/>
    <lineage>
        <taxon>Bacteria</taxon>
        <taxon>Pseudomonadati</taxon>
        <taxon>Pseudomonadota</taxon>
        <taxon>Gammaproteobacteria</taxon>
        <taxon>Cellvibrionales</taxon>
        <taxon>Halieaceae</taxon>
        <taxon>Sediminihaliea</taxon>
    </lineage>
</organism>
<dbReference type="EMBL" id="JACFXU010000014">
    <property type="protein sequence ID" value="MBA6413425.1"/>
    <property type="molecule type" value="Genomic_DNA"/>
</dbReference>
<dbReference type="EC" id="2.7.7.108" evidence="8"/>
<evidence type="ECO:0000256" key="3">
    <source>
        <dbReference type="ARBA" id="ARBA00022695"/>
    </source>
</evidence>
<comment type="catalytic activity">
    <reaction evidence="8">
        <text>L-seryl-[protein] + ATP = 3-O-(5'-adenylyl)-L-seryl-[protein] + diphosphate</text>
        <dbReference type="Rhea" id="RHEA:58120"/>
        <dbReference type="Rhea" id="RHEA-COMP:9863"/>
        <dbReference type="Rhea" id="RHEA-COMP:15073"/>
        <dbReference type="ChEBI" id="CHEBI:29999"/>
        <dbReference type="ChEBI" id="CHEBI:30616"/>
        <dbReference type="ChEBI" id="CHEBI:33019"/>
        <dbReference type="ChEBI" id="CHEBI:142516"/>
        <dbReference type="EC" id="2.7.7.108"/>
    </reaction>
</comment>
<comment type="catalytic activity">
    <reaction evidence="8">
        <text>L-seryl-[protein] + UTP = O-(5'-uridylyl)-L-seryl-[protein] + diphosphate</text>
        <dbReference type="Rhea" id="RHEA:64604"/>
        <dbReference type="Rhea" id="RHEA-COMP:9863"/>
        <dbReference type="Rhea" id="RHEA-COMP:16635"/>
        <dbReference type="ChEBI" id="CHEBI:29999"/>
        <dbReference type="ChEBI" id="CHEBI:33019"/>
        <dbReference type="ChEBI" id="CHEBI:46398"/>
        <dbReference type="ChEBI" id="CHEBI:156051"/>
    </reaction>
</comment>
<feature type="active site" description="Proton acceptor" evidence="8">
    <location>
        <position position="255"/>
    </location>
</feature>
<dbReference type="GO" id="GO:0070733">
    <property type="term" value="F:AMPylase activity"/>
    <property type="evidence" value="ECO:0007669"/>
    <property type="project" value="UniProtKB-EC"/>
</dbReference>
<evidence type="ECO:0000256" key="7">
    <source>
        <dbReference type="ARBA" id="ARBA00022842"/>
    </source>
</evidence>
<feature type="binding site" evidence="8">
    <location>
        <position position="265"/>
    </location>
    <ligand>
        <name>Mg(2+)</name>
        <dbReference type="ChEBI" id="CHEBI:18420"/>
    </ligand>
</feature>
<feature type="binding site" evidence="8">
    <location>
        <position position="256"/>
    </location>
    <ligand>
        <name>Mg(2+)</name>
        <dbReference type="ChEBI" id="CHEBI:18420"/>
    </ligand>
</feature>
<dbReference type="EC" id="2.7.7.-" evidence="8"/>
<keyword evidence="8" id="KW-0464">Manganese</keyword>
<keyword evidence="7 8" id="KW-0460">Magnesium</keyword>
<dbReference type="InterPro" id="IPR003846">
    <property type="entry name" value="SelO"/>
</dbReference>
<comment type="function">
    <text evidence="8">Nucleotidyltransferase involved in the post-translational modification of proteins. It can catalyze the addition of adenosine monophosphate (AMP) or uridine monophosphate (UMP) to a protein, resulting in modifications known as AMPylation and UMPylation.</text>
</comment>
<dbReference type="PANTHER" id="PTHR32057:SF14">
    <property type="entry name" value="PROTEIN ADENYLYLTRANSFERASE SELO, MITOCHONDRIAL"/>
    <property type="match status" value="1"/>
</dbReference>
<keyword evidence="4 8" id="KW-0479">Metal-binding</keyword>
<sequence>MPSTSLSSKLVFNNSYAHLPNVFFSSLSPTAVTKPSLIRVNEALATELGIDPNWLASDEALAILAGNRVPEGAEPIAAVYAGHQFGHFNPQLGDGRAILLGEMLSSEGRRFDIQLKGSGPTPYSRGGDGRSPLGPVLREYLISEAMHTLGVPTSRALAAVASGDTVMRDSPLPGAILTRVASSHIRIGSFEYFAARKDYQALETLTRYTLERHYPDRLHSDNPALALLEGVIERQARLISSWQLLGFIHGVMNTDNMLLCGETIDYGPCAFMDSFNPETVFSSIDHHGRYAYHQQPAIAHWNLAVLAQCLLPLLHDNQDQAVELAQAAVDTFPEHFQAAHLAGLQKKLGLSETRPEDQQLVADLFELMSKHGVDFTLFFRHLADLAAPQSTSSKVSELFTLPASFLPWLQRWQARCELDKCGAAERQQSMYRANPVYIPRNHLVEELINSATFDNDFKPFHRLVERLAKPFEFEPQDSRYALPPAANEVVQRTFCGT</sequence>
<feature type="binding site" evidence="8">
    <location>
        <position position="96"/>
    </location>
    <ligand>
        <name>ATP</name>
        <dbReference type="ChEBI" id="CHEBI:30616"/>
    </ligand>
</feature>
<keyword evidence="3 8" id="KW-0548">Nucleotidyltransferase</keyword>
<comment type="catalytic activity">
    <reaction evidence="8">
        <text>L-tyrosyl-[protein] + UTP = O-(5'-uridylyl)-L-tyrosyl-[protein] + diphosphate</text>
        <dbReference type="Rhea" id="RHEA:83887"/>
        <dbReference type="Rhea" id="RHEA-COMP:10136"/>
        <dbReference type="Rhea" id="RHEA-COMP:20238"/>
        <dbReference type="ChEBI" id="CHEBI:33019"/>
        <dbReference type="ChEBI" id="CHEBI:46398"/>
        <dbReference type="ChEBI" id="CHEBI:46858"/>
        <dbReference type="ChEBI" id="CHEBI:90602"/>
    </reaction>
</comment>
<dbReference type="NCBIfam" id="NF000658">
    <property type="entry name" value="PRK00029.1"/>
    <property type="match status" value="1"/>
</dbReference>